<gene>
    <name evidence="2" type="ORF">AVEN_209932_1</name>
</gene>
<accession>A0A4Y2DD80</accession>
<protein>
    <submittedName>
        <fullName evidence="2">Uncharacterized protein</fullName>
    </submittedName>
</protein>
<comment type="caution">
    <text evidence="2">The sequence shown here is derived from an EMBL/GenBank/DDBJ whole genome shotgun (WGS) entry which is preliminary data.</text>
</comment>
<dbReference type="EMBL" id="BGPR01000338">
    <property type="protein sequence ID" value="GBM14036.1"/>
    <property type="molecule type" value="Genomic_DNA"/>
</dbReference>
<feature type="compositionally biased region" description="Basic and acidic residues" evidence="1">
    <location>
        <begin position="28"/>
        <end position="39"/>
    </location>
</feature>
<organism evidence="2 3">
    <name type="scientific">Araneus ventricosus</name>
    <name type="common">Orbweaver spider</name>
    <name type="synonym">Epeira ventricosa</name>
    <dbReference type="NCBI Taxonomy" id="182803"/>
    <lineage>
        <taxon>Eukaryota</taxon>
        <taxon>Metazoa</taxon>
        <taxon>Ecdysozoa</taxon>
        <taxon>Arthropoda</taxon>
        <taxon>Chelicerata</taxon>
        <taxon>Arachnida</taxon>
        <taxon>Araneae</taxon>
        <taxon>Araneomorphae</taxon>
        <taxon>Entelegynae</taxon>
        <taxon>Araneoidea</taxon>
        <taxon>Araneidae</taxon>
        <taxon>Araneus</taxon>
    </lineage>
</organism>
<evidence type="ECO:0000313" key="2">
    <source>
        <dbReference type="EMBL" id="GBM14036.1"/>
    </source>
</evidence>
<keyword evidence="3" id="KW-1185">Reference proteome</keyword>
<evidence type="ECO:0000256" key="1">
    <source>
        <dbReference type="SAM" id="MobiDB-lite"/>
    </source>
</evidence>
<feature type="region of interest" description="Disordered" evidence="1">
    <location>
        <begin position="18"/>
        <end position="39"/>
    </location>
</feature>
<name>A0A4Y2DD80_ARAVE</name>
<feature type="compositionally biased region" description="Polar residues" evidence="1">
    <location>
        <begin position="18"/>
        <end position="27"/>
    </location>
</feature>
<dbReference type="Proteomes" id="UP000499080">
    <property type="component" value="Unassembled WGS sequence"/>
</dbReference>
<sequence length="125" mass="14251">MPVDANRIDAETFINSIDTGPSNTSLQAKDDSRPKRPNGEIDFAPTASAFFIRVARPDVFGEEASFLTIRTMPAVILVFEGECQFPLSLIEELGRSRILRTLYLNCLRNQRVKQCTTYRWQPERL</sequence>
<evidence type="ECO:0000313" key="3">
    <source>
        <dbReference type="Proteomes" id="UP000499080"/>
    </source>
</evidence>
<proteinExistence type="predicted"/>
<dbReference type="AlphaFoldDB" id="A0A4Y2DD80"/>
<reference evidence="2 3" key="1">
    <citation type="journal article" date="2019" name="Sci. Rep.">
        <title>Orb-weaving spider Araneus ventricosus genome elucidates the spidroin gene catalogue.</title>
        <authorList>
            <person name="Kono N."/>
            <person name="Nakamura H."/>
            <person name="Ohtoshi R."/>
            <person name="Moran D.A.P."/>
            <person name="Shinohara A."/>
            <person name="Yoshida Y."/>
            <person name="Fujiwara M."/>
            <person name="Mori M."/>
            <person name="Tomita M."/>
            <person name="Arakawa K."/>
        </authorList>
    </citation>
    <scope>NUCLEOTIDE SEQUENCE [LARGE SCALE GENOMIC DNA]</scope>
</reference>